<dbReference type="SUPFAM" id="SSF55874">
    <property type="entry name" value="ATPase domain of HSP90 chaperone/DNA topoisomerase II/histidine kinase"/>
    <property type="match status" value="1"/>
</dbReference>
<reference evidence="12 14" key="3">
    <citation type="submission" date="2016-08" db="EMBL/GenBank/DDBJ databases">
        <authorList>
            <person name="Seilhamer J.J."/>
        </authorList>
    </citation>
    <scope>NUCLEOTIDE SEQUENCE [LARGE SCALE GENOMIC DNA]</scope>
    <source>
        <strain evidence="12 14">NML150140-1</strain>
    </source>
</reference>
<organism evidence="10 13">
    <name type="scientific">Eisenbergiella tayi</name>
    <dbReference type="NCBI Taxonomy" id="1432052"/>
    <lineage>
        <taxon>Bacteria</taxon>
        <taxon>Bacillati</taxon>
        <taxon>Bacillota</taxon>
        <taxon>Clostridia</taxon>
        <taxon>Lachnospirales</taxon>
        <taxon>Lachnospiraceae</taxon>
        <taxon>Eisenbergiella</taxon>
    </lineage>
</organism>
<dbReference type="AlphaFoldDB" id="A0A1E3AE72"/>
<feature type="transmembrane region" description="Helical" evidence="8">
    <location>
        <begin position="12"/>
        <end position="31"/>
    </location>
</feature>
<dbReference type="Gene3D" id="1.10.287.130">
    <property type="match status" value="1"/>
</dbReference>
<keyword evidence="4" id="KW-0597">Phosphoprotein</keyword>
<dbReference type="Gene3D" id="3.30.565.10">
    <property type="entry name" value="Histidine kinase-like ATPase, C-terminal domain"/>
    <property type="match status" value="1"/>
</dbReference>
<dbReference type="InterPro" id="IPR036097">
    <property type="entry name" value="HisK_dim/P_sf"/>
</dbReference>
<dbReference type="Proteomes" id="UP000094869">
    <property type="component" value="Unassembled WGS sequence"/>
</dbReference>
<keyword evidence="6" id="KW-0418">Kinase</keyword>
<dbReference type="Proteomes" id="UP000094067">
    <property type="component" value="Unassembled WGS sequence"/>
</dbReference>
<comment type="subcellular location">
    <subcellularLocation>
        <location evidence="2">Membrane</location>
    </subcellularLocation>
</comment>
<dbReference type="PROSITE" id="PS50109">
    <property type="entry name" value="HIS_KIN"/>
    <property type="match status" value="1"/>
</dbReference>
<dbReference type="EMBL" id="MEHA01000001">
    <property type="protein sequence ID" value="ODR55943.1"/>
    <property type="molecule type" value="Genomic_DNA"/>
</dbReference>
<reference evidence="11 15" key="2">
    <citation type="submission" date="2016-08" db="EMBL/GenBank/DDBJ databases">
        <title>Characterization of Isolates of Eisenbergiella tayi Derived from Blood Cultures, Using Whole Genome Sequencing.</title>
        <authorList>
            <person name="Bernier A.-M."/>
            <person name="Burdz T."/>
            <person name="Wiebe D."/>
            <person name="Bernard K."/>
        </authorList>
    </citation>
    <scope>NUCLEOTIDE SEQUENCE [LARGE SCALE GENOMIC DNA]</scope>
    <source>
        <strain evidence="11 15">NML120146</strain>
    </source>
</reference>
<evidence type="ECO:0000256" key="5">
    <source>
        <dbReference type="ARBA" id="ARBA00022679"/>
    </source>
</evidence>
<dbReference type="CDD" id="cd00082">
    <property type="entry name" value="HisKA"/>
    <property type="match status" value="1"/>
</dbReference>
<dbReference type="Pfam" id="PF02518">
    <property type="entry name" value="HATPase_c"/>
    <property type="match status" value="1"/>
</dbReference>
<keyword evidence="7" id="KW-0902">Two-component regulatory system</keyword>
<dbReference type="InterPro" id="IPR050351">
    <property type="entry name" value="BphY/WalK/GraS-like"/>
</dbReference>
<dbReference type="PRINTS" id="PR00344">
    <property type="entry name" value="BCTRLSENSOR"/>
</dbReference>
<dbReference type="GO" id="GO:0004721">
    <property type="term" value="F:phosphoprotein phosphatase activity"/>
    <property type="evidence" value="ECO:0007669"/>
    <property type="project" value="TreeGrafter"/>
</dbReference>
<dbReference type="InterPro" id="IPR004358">
    <property type="entry name" value="Sig_transdc_His_kin-like_C"/>
</dbReference>
<evidence type="ECO:0000313" key="13">
    <source>
        <dbReference type="Proteomes" id="UP000094067"/>
    </source>
</evidence>
<dbReference type="GO" id="GO:0000155">
    <property type="term" value="F:phosphorelay sensor kinase activity"/>
    <property type="evidence" value="ECO:0007669"/>
    <property type="project" value="InterPro"/>
</dbReference>
<evidence type="ECO:0000259" key="9">
    <source>
        <dbReference type="PROSITE" id="PS50109"/>
    </source>
</evidence>
<dbReference type="EMBL" id="MEHD01000056">
    <property type="protein sequence ID" value="ODR44227.1"/>
    <property type="molecule type" value="Genomic_DNA"/>
</dbReference>
<evidence type="ECO:0000313" key="10">
    <source>
        <dbReference type="EMBL" id="ODM06516.1"/>
    </source>
</evidence>
<evidence type="ECO:0000256" key="8">
    <source>
        <dbReference type="SAM" id="Phobius"/>
    </source>
</evidence>
<dbReference type="OrthoDB" id="9773956at2"/>
<dbReference type="PATRIC" id="fig|1432052.4.peg.2689"/>
<dbReference type="SMART" id="SM00388">
    <property type="entry name" value="HisKA"/>
    <property type="match status" value="1"/>
</dbReference>
<feature type="transmembrane region" description="Helical" evidence="8">
    <location>
        <begin position="94"/>
        <end position="114"/>
    </location>
</feature>
<keyword evidence="8" id="KW-0472">Membrane</keyword>
<evidence type="ECO:0000256" key="1">
    <source>
        <dbReference type="ARBA" id="ARBA00000085"/>
    </source>
</evidence>
<dbReference type="Proteomes" id="UP000094271">
    <property type="component" value="Unassembled WGS sequence"/>
</dbReference>
<comment type="catalytic activity">
    <reaction evidence="1">
        <text>ATP + protein L-histidine = ADP + protein N-phospho-L-histidine.</text>
        <dbReference type="EC" id="2.7.13.3"/>
    </reaction>
</comment>
<dbReference type="SMART" id="SM00387">
    <property type="entry name" value="HATPase_c"/>
    <property type="match status" value="1"/>
</dbReference>
<dbReference type="InterPro" id="IPR003594">
    <property type="entry name" value="HATPase_dom"/>
</dbReference>
<dbReference type="InterPro" id="IPR005467">
    <property type="entry name" value="His_kinase_dom"/>
</dbReference>
<reference evidence="10 13" key="1">
    <citation type="submission" date="2016-07" db="EMBL/GenBank/DDBJ databases">
        <title>Characterization of isolates of Eisenbergiella tayi derived from blood cultures, using whole genome sequencing.</title>
        <authorList>
            <person name="Burdz T."/>
            <person name="Wiebe D."/>
            <person name="Huynh C."/>
            <person name="Bernard K."/>
        </authorList>
    </citation>
    <scope>NUCLEOTIDE SEQUENCE [LARGE SCALE GENOMIC DNA]</scope>
    <source>
        <strain evidence="10 13">NML 110608</strain>
    </source>
</reference>
<dbReference type="PANTHER" id="PTHR45453:SF1">
    <property type="entry name" value="PHOSPHATE REGULON SENSOR PROTEIN PHOR"/>
    <property type="match status" value="1"/>
</dbReference>
<evidence type="ECO:0000313" key="14">
    <source>
        <dbReference type="Proteomes" id="UP000094271"/>
    </source>
</evidence>
<keyword evidence="15" id="KW-1185">Reference proteome</keyword>
<dbReference type="InterPro" id="IPR036890">
    <property type="entry name" value="HATPase_C_sf"/>
</dbReference>
<dbReference type="PANTHER" id="PTHR45453">
    <property type="entry name" value="PHOSPHATE REGULON SENSOR PROTEIN PHOR"/>
    <property type="match status" value="1"/>
</dbReference>
<dbReference type="EMBL" id="MCGH01000002">
    <property type="protein sequence ID" value="ODM06516.1"/>
    <property type="molecule type" value="Genomic_DNA"/>
</dbReference>
<sequence>MDKRSCKRSLSYAGLLFILVLFIILFLSMGWELQKKEYMLLGYMAAIYPEQESEILGAVNEPERHYSDIYYEKGRALEQKYGFDTGSRDTSRLILRYFFLFCGLTCAAGLLFLYADIQNRKCCRCMEEDYSSLLLLTEEKEAKNGLIQERLKLEEGKTKELITDISHQLKNPLASLKMSYELADTGCLTSEERQSFLQQGLAEIIKIEHLLDGFLQISRLEAGMIHLEPVAASLKNTIINAVNSIYMKAYQKNISIELNEFTDLEIPHDPHWTQEALVNVLDNAVKYSLPGSRIEIRVNPAVSYLFIEVEDEGIGIPSKEYTRIFQRFYRGDIPMVRKEEGTGVGLYLTRKILEEQGGSIRVKKGKKGSIFQMTLPMGYVGRPSGNV</sequence>
<evidence type="ECO:0000313" key="11">
    <source>
        <dbReference type="EMBL" id="ODR44227.1"/>
    </source>
</evidence>
<dbReference type="CDD" id="cd00075">
    <property type="entry name" value="HATPase"/>
    <property type="match status" value="1"/>
</dbReference>
<evidence type="ECO:0000256" key="4">
    <source>
        <dbReference type="ARBA" id="ARBA00022553"/>
    </source>
</evidence>
<evidence type="ECO:0000256" key="7">
    <source>
        <dbReference type="ARBA" id="ARBA00023012"/>
    </source>
</evidence>
<name>A0A1E3AE72_9FIRM</name>
<keyword evidence="8" id="KW-0812">Transmembrane</keyword>
<evidence type="ECO:0000256" key="3">
    <source>
        <dbReference type="ARBA" id="ARBA00012438"/>
    </source>
</evidence>
<dbReference type="InterPro" id="IPR003661">
    <property type="entry name" value="HisK_dim/P_dom"/>
</dbReference>
<dbReference type="EC" id="2.7.13.3" evidence="3"/>
<keyword evidence="5 10" id="KW-0808">Transferase</keyword>
<keyword evidence="8" id="KW-1133">Transmembrane helix</keyword>
<proteinExistence type="predicted"/>
<evidence type="ECO:0000313" key="15">
    <source>
        <dbReference type="Proteomes" id="UP000094869"/>
    </source>
</evidence>
<gene>
    <name evidence="10" type="primary">phoR_8</name>
    <name evidence="12" type="ORF">BEI59_01980</name>
    <name evidence="10" type="ORF">BEI61_02406</name>
    <name evidence="11" type="ORF">BEI63_31965</name>
</gene>
<evidence type="ECO:0000256" key="6">
    <source>
        <dbReference type="ARBA" id="ARBA00022777"/>
    </source>
</evidence>
<feature type="domain" description="Histidine kinase" evidence="9">
    <location>
        <begin position="164"/>
        <end position="379"/>
    </location>
</feature>
<comment type="caution">
    <text evidence="10">The sequence shown here is derived from an EMBL/GenBank/DDBJ whole genome shotgun (WGS) entry which is preliminary data.</text>
</comment>
<accession>A0A1E3AE72</accession>
<dbReference type="SUPFAM" id="SSF47384">
    <property type="entry name" value="Homodimeric domain of signal transducing histidine kinase"/>
    <property type="match status" value="1"/>
</dbReference>
<dbReference type="GO" id="GO:0005886">
    <property type="term" value="C:plasma membrane"/>
    <property type="evidence" value="ECO:0007669"/>
    <property type="project" value="TreeGrafter"/>
</dbReference>
<dbReference type="Pfam" id="PF00512">
    <property type="entry name" value="HisKA"/>
    <property type="match status" value="1"/>
</dbReference>
<protein>
    <recommendedName>
        <fullName evidence="3">histidine kinase</fullName>
        <ecNumber evidence="3">2.7.13.3</ecNumber>
    </recommendedName>
</protein>
<evidence type="ECO:0000256" key="2">
    <source>
        <dbReference type="ARBA" id="ARBA00004370"/>
    </source>
</evidence>
<dbReference type="GO" id="GO:0016036">
    <property type="term" value="P:cellular response to phosphate starvation"/>
    <property type="evidence" value="ECO:0007669"/>
    <property type="project" value="TreeGrafter"/>
</dbReference>
<dbReference type="RefSeq" id="WP_069152435.1">
    <property type="nucleotide sequence ID" value="NZ_DAWDRA010000348.1"/>
</dbReference>
<evidence type="ECO:0000313" key="12">
    <source>
        <dbReference type="EMBL" id="ODR55943.1"/>
    </source>
</evidence>